<organism evidence="4">
    <name type="scientific">Schistocephalus solidus</name>
    <name type="common">Tapeworm</name>
    <dbReference type="NCBI Taxonomy" id="70667"/>
    <lineage>
        <taxon>Eukaryota</taxon>
        <taxon>Metazoa</taxon>
        <taxon>Spiralia</taxon>
        <taxon>Lophotrochozoa</taxon>
        <taxon>Platyhelminthes</taxon>
        <taxon>Cestoda</taxon>
        <taxon>Eucestoda</taxon>
        <taxon>Diphyllobothriidea</taxon>
        <taxon>Diphyllobothriidae</taxon>
        <taxon>Schistocephalus</taxon>
    </lineage>
</organism>
<feature type="repeat" description="ANK" evidence="3">
    <location>
        <begin position="35"/>
        <end position="67"/>
    </location>
</feature>
<sequence length="242" mass="25627">MSNLTLCNSARDGKYNEVVDAFRKDPSVITCKDSCGRNVLHWSASGGHLELVKYLIEAGAKSDEADESGWTPLMISVSAGRDDVAEYLLKCCSANPNVINSTGQSPLHYAASKNRLNLAKQLLAAGAQVDLRDWGGNTPLHRAVSQSHTDMVKLLLSGGGAFSDLETANGGAQPARASPNITNTAGQTPLHFACEDGNASVVRLLIQAGADLSAKDKDGKTPIELAPDHLRVAIPRELGLVR</sequence>
<dbReference type="GO" id="GO:0000502">
    <property type="term" value="C:proteasome complex"/>
    <property type="evidence" value="ECO:0007669"/>
    <property type="project" value="UniProtKB-KW"/>
</dbReference>
<gene>
    <name evidence="4" type="primary">PSD10</name>
    <name evidence="4" type="ORF">TR89295</name>
</gene>
<dbReference type="InterPro" id="IPR036770">
    <property type="entry name" value="Ankyrin_rpt-contain_sf"/>
</dbReference>
<evidence type="ECO:0000256" key="1">
    <source>
        <dbReference type="ARBA" id="ARBA00022737"/>
    </source>
</evidence>
<dbReference type="GO" id="GO:0010468">
    <property type="term" value="P:regulation of gene expression"/>
    <property type="evidence" value="ECO:0007669"/>
    <property type="project" value="TreeGrafter"/>
</dbReference>
<dbReference type="PANTHER" id="PTHR24124">
    <property type="entry name" value="ANKYRIN REPEAT FAMILY A"/>
    <property type="match status" value="1"/>
</dbReference>
<protein>
    <submittedName>
        <fullName evidence="4">26S proteasome non-ATPase regulatory subunit 10</fullName>
    </submittedName>
</protein>
<dbReference type="EMBL" id="GEEE01008712">
    <property type="protein sequence ID" value="JAP54513.1"/>
    <property type="molecule type" value="Transcribed_RNA"/>
</dbReference>
<dbReference type="InterPro" id="IPR002110">
    <property type="entry name" value="Ankyrin_rpt"/>
</dbReference>
<dbReference type="GO" id="GO:0005634">
    <property type="term" value="C:nucleus"/>
    <property type="evidence" value="ECO:0007669"/>
    <property type="project" value="TreeGrafter"/>
</dbReference>
<feature type="repeat" description="ANK" evidence="3">
    <location>
        <begin position="102"/>
        <end position="134"/>
    </location>
</feature>
<proteinExistence type="predicted"/>
<dbReference type="Gene3D" id="1.25.40.20">
    <property type="entry name" value="Ankyrin repeat-containing domain"/>
    <property type="match status" value="1"/>
</dbReference>
<dbReference type="SMART" id="SM00248">
    <property type="entry name" value="ANK"/>
    <property type="match status" value="5"/>
</dbReference>
<name>A0A0X3PRF0_SCHSO</name>
<evidence type="ECO:0000313" key="4">
    <source>
        <dbReference type="EMBL" id="JAP54513.1"/>
    </source>
</evidence>
<accession>A0A0X3PRF0</accession>
<dbReference type="PANTHER" id="PTHR24124:SF14">
    <property type="entry name" value="CHROMOSOME UNDETERMINED SCAFFOLD_25, WHOLE GENOME SHOTGUN SEQUENCE"/>
    <property type="match status" value="1"/>
</dbReference>
<dbReference type="PROSITE" id="PS50088">
    <property type="entry name" value="ANK_REPEAT"/>
    <property type="match status" value="4"/>
</dbReference>
<keyword evidence="4" id="KW-0647">Proteasome</keyword>
<dbReference type="Pfam" id="PF13857">
    <property type="entry name" value="Ank_5"/>
    <property type="match status" value="1"/>
</dbReference>
<dbReference type="SUPFAM" id="SSF48403">
    <property type="entry name" value="Ankyrin repeat"/>
    <property type="match status" value="1"/>
</dbReference>
<reference evidence="4" key="1">
    <citation type="submission" date="2016-01" db="EMBL/GenBank/DDBJ databases">
        <title>Reference transcriptome for the parasite Schistocephalus solidus: insights into the molecular evolution of parasitism.</title>
        <authorList>
            <person name="Hebert F.O."/>
            <person name="Grambauer S."/>
            <person name="Barber I."/>
            <person name="Landry C.R."/>
            <person name="Aubin-Horth N."/>
        </authorList>
    </citation>
    <scope>NUCLEOTIDE SEQUENCE</scope>
</reference>
<dbReference type="PROSITE" id="PS50297">
    <property type="entry name" value="ANK_REP_REGION"/>
    <property type="match status" value="4"/>
</dbReference>
<dbReference type="AlphaFoldDB" id="A0A0X3PRF0"/>
<feature type="repeat" description="ANK" evidence="3">
    <location>
        <begin position="135"/>
        <end position="167"/>
    </location>
</feature>
<feature type="repeat" description="ANK" evidence="3">
    <location>
        <begin position="185"/>
        <end position="217"/>
    </location>
</feature>
<keyword evidence="1" id="KW-0677">Repeat</keyword>
<evidence type="ECO:0000256" key="3">
    <source>
        <dbReference type="PROSITE-ProRule" id="PRU00023"/>
    </source>
</evidence>
<dbReference type="Pfam" id="PF12796">
    <property type="entry name" value="Ank_2"/>
    <property type="match status" value="1"/>
</dbReference>
<dbReference type="Pfam" id="PF13637">
    <property type="entry name" value="Ank_4"/>
    <property type="match status" value="1"/>
</dbReference>
<keyword evidence="2 3" id="KW-0040">ANK repeat</keyword>
<dbReference type="PRINTS" id="PR01415">
    <property type="entry name" value="ANKYRIN"/>
</dbReference>
<evidence type="ECO:0000256" key="2">
    <source>
        <dbReference type="ARBA" id="ARBA00023043"/>
    </source>
</evidence>